<dbReference type="STRING" id="574566.I0YSS2"/>
<reference evidence="3 4" key="1">
    <citation type="journal article" date="2012" name="Genome Biol.">
        <title>The genome of the polar eukaryotic microalga coccomyxa subellipsoidea reveals traits of cold adaptation.</title>
        <authorList>
            <person name="Blanc G."/>
            <person name="Agarkova I."/>
            <person name="Grimwood J."/>
            <person name="Kuo A."/>
            <person name="Brueggeman A."/>
            <person name="Dunigan D."/>
            <person name="Gurnon J."/>
            <person name="Ladunga I."/>
            <person name="Lindquist E."/>
            <person name="Lucas S."/>
            <person name="Pangilinan J."/>
            <person name="Proschold T."/>
            <person name="Salamov A."/>
            <person name="Schmutz J."/>
            <person name="Weeks D."/>
            <person name="Yamada T."/>
            <person name="Claverie J.M."/>
            <person name="Grigoriev I."/>
            <person name="Van Etten J."/>
            <person name="Lomsadze A."/>
            <person name="Borodovsky M."/>
        </authorList>
    </citation>
    <scope>NUCLEOTIDE SEQUENCE [LARGE SCALE GENOMIC DNA]</scope>
    <source>
        <strain evidence="3 4">C-169</strain>
    </source>
</reference>
<dbReference type="GeneID" id="17039425"/>
<protein>
    <submittedName>
        <fullName evidence="3">Kinase-like protein</fullName>
    </submittedName>
</protein>
<dbReference type="SUPFAM" id="SSF55781">
    <property type="entry name" value="GAF domain-like"/>
    <property type="match status" value="1"/>
</dbReference>
<dbReference type="GO" id="GO:0004674">
    <property type="term" value="F:protein serine/threonine kinase activity"/>
    <property type="evidence" value="ECO:0007669"/>
    <property type="project" value="TreeGrafter"/>
</dbReference>
<comment type="caution">
    <text evidence="3">The sequence shown here is derived from an EMBL/GenBank/DDBJ whole genome shotgun (WGS) entry which is preliminary data.</text>
</comment>
<evidence type="ECO:0000313" key="4">
    <source>
        <dbReference type="Proteomes" id="UP000007264"/>
    </source>
</evidence>
<dbReference type="KEGG" id="csl:COCSUDRAFT_66889"/>
<sequence>MGGVLACQRPPVEKEDADGVSVRSCSTQHTIGADRSSTGRVSHFAERTTARSIDWGGPTPVVKIADVVVELATSPRELENGVVEWDHPYQWHEQGPPIPPCQEERLTTVRAIVPGAYTDPPYPKLGPLLDLACKIFGTESAGVTILENRSMFVVEGRGRLPRGRLGEDNWSSGFCCWSTAGSHPTVLTVEDSHNDARFQRSKVVTEGLKLRFYMGAPLVASNGHRIGTFCVMDPKPRKVDATSAQILSNIAELAIRELEKKWAMQLERACLDHVLRSLDCYDQGFLFVEASRADWQIIHVSPAAAQETGLPEGTHDNMPFWDMFEFDSGMEGALEEFRKAAELCKPFTMAGVRLKKRGEDGEPSLGLWDLSFRPASKDTLSRENCAPVGIPCTLPGTLPGSTALAALSMFFVQVEASYEDTHEVAAPSQDIPTCAPKHLPFQDLELGPLICKEDRIRFYRGTHHGRDVVLKIIDKAKDGGCEEDTLALTGAVTTRLRHPCIVRVLAHCVTDAGAGVKPWDSALSQQGARYDNACWMLLEYCDRGTLVDAVQQGWFLRGGVAGADPNVAAIKTAALQIATGMAYLHGRDLIHGNLNAESVWLTSVEGQASGEGSQQQQQEGGGRWGGAFNCKVGNFALARETILARLSMDSYASISHLPPELLKDKTITKAADCYAFGILLWEMYTSNIAWANMSHAQVVRAVLTNRKLVWPSHVLGPYRDLACACMAYDPEDRPAMSEVGAASGLLSPRNVRRGSSRRCISDGVLHLLDDLAVVLLKPSQVWGLFEDKAPGEERFLRPSSLPPRSKVAAQQHPITTLTMF</sequence>
<dbReference type="Proteomes" id="UP000007264">
    <property type="component" value="Unassembled WGS sequence"/>
</dbReference>
<dbReference type="Gene3D" id="3.30.450.40">
    <property type="match status" value="1"/>
</dbReference>
<dbReference type="InterPro" id="IPR003018">
    <property type="entry name" value="GAF"/>
</dbReference>
<dbReference type="Pfam" id="PF07714">
    <property type="entry name" value="PK_Tyr_Ser-Thr"/>
    <property type="match status" value="1"/>
</dbReference>
<evidence type="ECO:0000313" key="3">
    <source>
        <dbReference type="EMBL" id="EIE21441.1"/>
    </source>
</evidence>
<dbReference type="OrthoDB" id="4062651at2759"/>
<proteinExistence type="predicted"/>
<dbReference type="InterPro" id="IPR001245">
    <property type="entry name" value="Ser-Thr/Tyr_kinase_cat_dom"/>
</dbReference>
<gene>
    <name evidence="3" type="ORF">COCSUDRAFT_66889</name>
</gene>
<dbReference type="InterPro" id="IPR051681">
    <property type="entry name" value="Ser/Thr_Kinases-Pseudokinases"/>
</dbReference>
<dbReference type="InterPro" id="IPR029016">
    <property type="entry name" value="GAF-like_dom_sf"/>
</dbReference>
<dbReference type="InterPro" id="IPR011009">
    <property type="entry name" value="Kinase-like_dom_sf"/>
</dbReference>
<dbReference type="PROSITE" id="PS50011">
    <property type="entry name" value="PROTEIN_KINASE_DOM"/>
    <property type="match status" value="1"/>
</dbReference>
<dbReference type="RefSeq" id="XP_005645985.1">
    <property type="nucleotide sequence ID" value="XM_005645928.1"/>
</dbReference>
<organism evidence="3 4">
    <name type="scientific">Coccomyxa subellipsoidea (strain C-169)</name>
    <name type="common">Green microalga</name>
    <dbReference type="NCBI Taxonomy" id="574566"/>
    <lineage>
        <taxon>Eukaryota</taxon>
        <taxon>Viridiplantae</taxon>
        <taxon>Chlorophyta</taxon>
        <taxon>core chlorophytes</taxon>
        <taxon>Trebouxiophyceae</taxon>
        <taxon>Trebouxiophyceae incertae sedis</taxon>
        <taxon>Coccomyxaceae</taxon>
        <taxon>Coccomyxa</taxon>
        <taxon>Coccomyxa subellipsoidea</taxon>
    </lineage>
</organism>
<dbReference type="AlphaFoldDB" id="I0YSS2"/>
<evidence type="ECO:0000256" key="1">
    <source>
        <dbReference type="ARBA" id="ARBA00023170"/>
    </source>
</evidence>
<feature type="domain" description="Protein kinase" evidence="2">
    <location>
        <begin position="444"/>
        <end position="746"/>
    </location>
</feature>
<dbReference type="PANTHER" id="PTHR44329">
    <property type="entry name" value="SERINE/THREONINE-PROTEIN KINASE TNNI3K-RELATED"/>
    <property type="match status" value="1"/>
</dbReference>
<evidence type="ECO:0000259" key="2">
    <source>
        <dbReference type="PROSITE" id="PS50011"/>
    </source>
</evidence>
<dbReference type="InterPro" id="IPR000719">
    <property type="entry name" value="Prot_kinase_dom"/>
</dbReference>
<dbReference type="EMBL" id="AGSI01000012">
    <property type="protein sequence ID" value="EIE21441.1"/>
    <property type="molecule type" value="Genomic_DNA"/>
</dbReference>
<dbReference type="Gene3D" id="1.10.510.10">
    <property type="entry name" value="Transferase(Phosphotransferase) domain 1"/>
    <property type="match status" value="1"/>
</dbReference>
<dbReference type="SUPFAM" id="SSF56112">
    <property type="entry name" value="Protein kinase-like (PK-like)"/>
    <property type="match status" value="1"/>
</dbReference>
<keyword evidence="1" id="KW-0675">Receptor</keyword>
<dbReference type="Pfam" id="PF01590">
    <property type="entry name" value="GAF"/>
    <property type="match status" value="1"/>
</dbReference>
<dbReference type="eggNOG" id="KOG0192">
    <property type="taxonomic scope" value="Eukaryota"/>
</dbReference>
<keyword evidence="4" id="KW-1185">Reference proteome</keyword>
<dbReference type="PANTHER" id="PTHR44329:SF214">
    <property type="entry name" value="PROTEIN KINASE DOMAIN-CONTAINING PROTEIN"/>
    <property type="match status" value="1"/>
</dbReference>
<accession>I0YSS2</accession>
<name>I0YSS2_COCSC</name>
<dbReference type="GO" id="GO:0005524">
    <property type="term" value="F:ATP binding"/>
    <property type="evidence" value="ECO:0007669"/>
    <property type="project" value="InterPro"/>
</dbReference>